<evidence type="ECO:0000256" key="5">
    <source>
        <dbReference type="ARBA" id="ARBA00022525"/>
    </source>
</evidence>
<feature type="chain" id="PRO_5042047142" description="Erythropoietin" evidence="12">
    <location>
        <begin position="23"/>
        <end position="327"/>
    </location>
</feature>
<feature type="region of interest" description="Disordered" evidence="11">
    <location>
        <begin position="302"/>
        <end position="327"/>
    </location>
</feature>
<keyword evidence="8" id="KW-0265">Erythrocyte maturation</keyword>
<dbReference type="InterPro" id="IPR003013">
    <property type="entry name" value="Erythroptn"/>
</dbReference>
<evidence type="ECO:0000256" key="9">
    <source>
        <dbReference type="ARBA" id="ARBA00023157"/>
    </source>
</evidence>
<gene>
    <name evidence="13" type="ORF">PECUL_23A017772</name>
</gene>
<dbReference type="GO" id="GO:0005615">
    <property type="term" value="C:extracellular space"/>
    <property type="evidence" value="ECO:0007669"/>
    <property type="project" value="TreeGrafter"/>
</dbReference>
<dbReference type="InterPro" id="IPR001323">
    <property type="entry name" value="EPO_TPO"/>
</dbReference>
<evidence type="ECO:0000256" key="6">
    <source>
        <dbReference type="ARBA" id="ARBA00022702"/>
    </source>
</evidence>
<keyword evidence="10" id="KW-0325">Glycoprotein</keyword>
<proteinExistence type="inferred from homology"/>
<name>A0AAD1RII3_PELCU</name>
<reference evidence="13" key="1">
    <citation type="submission" date="2022-03" db="EMBL/GenBank/DDBJ databases">
        <authorList>
            <person name="Alioto T."/>
            <person name="Alioto T."/>
            <person name="Gomez Garrido J."/>
        </authorList>
    </citation>
    <scope>NUCLEOTIDE SEQUENCE</scope>
</reference>
<evidence type="ECO:0000256" key="11">
    <source>
        <dbReference type="SAM" id="MobiDB-lite"/>
    </source>
</evidence>
<evidence type="ECO:0000313" key="14">
    <source>
        <dbReference type="Proteomes" id="UP001295444"/>
    </source>
</evidence>
<dbReference type="SUPFAM" id="SSF47266">
    <property type="entry name" value="4-helical cytokines"/>
    <property type="match status" value="1"/>
</dbReference>
<evidence type="ECO:0000256" key="10">
    <source>
        <dbReference type="ARBA" id="ARBA00023180"/>
    </source>
</evidence>
<dbReference type="Gene3D" id="1.20.1250.10">
    <property type="match status" value="1"/>
</dbReference>
<keyword evidence="5" id="KW-0964">Secreted</keyword>
<evidence type="ECO:0000256" key="8">
    <source>
        <dbReference type="ARBA" id="ARBA00023057"/>
    </source>
</evidence>
<evidence type="ECO:0000256" key="12">
    <source>
        <dbReference type="SAM" id="SignalP"/>
    </source>
</evidence>
<dbReference type="GO" id="GO:0005128">
    <property type="term" value="F:erythropoietin receptor binding"/>
    <property type="evidence" value="ECO:0007669"/>
    <property type="project" value="InterPro"/>
</dbReference>
<evidence type="ECO:0000313" key="13">
    <source>
        <dbReference type="EMBL" id="CAH2272426.1"/>
    </source>
</evidence>
<sequence>MGVTDLLILILVLFVKARIVVSAPNQKICDNRVLDKYIGDIMEVEKAMDSCNAICEFPEDINVPETKLNQAEWTKLPTSEKAAVVWRGLKLFTDAVPKLMNLISESILKQQVEKFLSISRNVINVLKSHNLQVETNIPDSKERTRSVSTLKQFFSVYTNFLRGKYKNLLNTQTTSLQPTSHHSNPNHITETHITPLQAKPDHCHPNHTTISKPHHCHPIHITISKPHHCNKHHITPLQPKPHHCNPHHTTATQTTSLKPTSYHCNPNQITATQTTSQLANHITVTHITPLQPKPDDWHITATQTTSMPPKPHHYHQTTLLQPKPHNN</sequence>
<keyword evidence="7 12" id="KW-0732">Signal</keyword>
<dbReference type="PRINTS" id="PR00272">
    <property type="entry name" value="ERYTHROPTN"/>
</dbReference>
<accession>A0AAD1RII3</accession>
<dbReference type="PROSITE" id="PS00817">
    <property type="entry name" value="EPO_TPO"/>
    <property type="match status" value="1"/>
</dbReference>
<dbReference type="AlphaFoldDB" id="A0AAD1RII3"/>
<comment type="subcellular location">
    <subcellularLocation>
        <location evidence="2">Secreted</location>
    </subcellularLocation>
</comment>
<organism evidence="13 14">
    <name type="scientific">Pelobates cultripes</name>
    <name type="common">Western spadefoot toad</name>
    <dbReference type="NCBI Taxonomy" id="61616"/>
    <lineage>
        <taxon>Eukaryota</taxon>
        <taxon>Metazoa</taxon>
        <taxon>Chordata</taxon>
        <taxon>Craniata</taxon>
        <taxon>Vertebrata</taxon>
        <taxon>Euteleostomi</taxon>
        <taxon>Amphibia</taxon>
        <taxon>Batrachia</taxon>
        <taxon>Anura</taxon>
        <taxon>Pelobatoidea</taxon>
        <taxon>Pelobatidae</taxon>
        <taxon>Pelobates</taxon>
    </lineage>
</organism>
<dbReference type="GO" id="GO:0043249">
    <property type="term" value="P:erythrocyte maturation"/>
    <property type="evidence" value="ECO:0007669"/>
    <property type="project" value="UniProtKB-KW"/>
</dbReference>
<dbReference type="InterPro" id="IPR019767">
    <property type="entry name" value="EPO/TPO_CS"/>
</dbReference>
<keyword evidence="14" id="KW-1185">Reference proteome</keyword>
<feature type="compositionally biased region" description="Polar residues" evidence="11">
    <location>
        <begin position="316"/>
        <end position="327"/>
    </location>
</feature>
<dbReference type="InterPro" id="IPR009079">
    <property type="entry name" value="4_helix_cytokine-like_core"/>
</dbReference>
<comment type="similarity">
    <text evidence="3">Belongs to the EPO/TPO family.</text>
</comment>
<keyword evidence="9" id="KW-1015">Disulfide bond</keyword>
<feature type="signal peptide" evidence="12">
    <location>
        <begin position="1"/>
        <end position="22"/>
    </location>
</feature>
<dbReference type="PANTHER" id="PTHR10370">
    <property type="entry name" value="ERYTHROPOIETIN"/>
    <property type="match status" value="1"/>
</dbReference>
<evidence type="ECO:0000256" key="1">
    <source>
        <dbReference type="ARBA" id="ARBA00002679"/>
    </source>
</evidence>
<dbReference type="Proteomes" id="UP001295444">
    <property type="component" value="Chromosome 03"/>
</dbReference>
<dbReference type="GO" id="GO:0005179">
    <property type="term" value="F:hormone activity"/>
    <property type="evidence" value="ECO:0007669"/>
    <property type="project" value="UniProtKB-KW"/>
</dbReference>
<evidence type="ECO:0000256" key="2">
    <source>
        <dbReference type="ARBA" id="ARBA00004613"/>
    </source>
</evidence>
<evidence type="ECO:0000256" key="7">
    <source>
        <dbReference type="ARBA" id="ARBA00022729"/>
    </source>
</evidence>
<dbReference type="EMBL" id="OW240914">
    <property type="protein sequence ID" value="CAH2272426.1"/>
    <property type="molecule type" value="Genomic_DNA"/>
</dbReference>
<dbReference type="PANTHER" id="PTHR10370:SF0">
    <property type="entry name" value="ERYTHROPOIETIN"/>
    <property type="match status" value="1"/>
</dbReference>
<keyword evidence="6" id="KW-0372">Hormone</keyword>
<dbReference type="GO" id="GO:0005125">
    <property type="term" value="F:cytokine activity"/>
    <property type="evidence" value="ECO:0007669"/>
    <property type="project" value="TreeGrafter"/>
</dbReference>
<evidence type="ECO:0000256" key="3">
    <source>
        <dbReference type="ARBA" id="ARBA00005782"/>
    </source>
</evidence>
<protein>
    <recommendedName>
        <fullName evidence="4">Erythropoietin</fullName>
    </recommendedName>
</protein>
<comment type="function">
    <text evidence="1">Hormone involved in the regulation of erythrocyte proliferation and differentiation and the maintenance of a physiological level of circulating erythrocyte mass. Binds to EPOR leading to EPOR dimerization and JAK2 activation thereby activating specific downstream effectors, including STAT1 and STAT3.</text>
</comment>
<dbReference type="Pfam" id="PF00758">
    <property type="entry name" value="EPO_TPO"/>
    <property type="match status" value="1"/>
</dbReference>
<evidence type="ECO:0000256" key="4">
    <source>
        <dbReference type="ARBA" id="ARBA00015421"/>
    </source>
</evidence>